<feature type="compositionally biased region" description="Basic and acidic residues" evidence="1">
    <location>
        <begin position="108"/>
        <end position="118"/>
    </location>
</feature>
<evidence type="ECO:0000313" key="3">
    <source>
        <dbReference type="Proteomes" id="UP000198500"/>
    </source>
</evidence>
<proteinExistence type="predicted"/>
<dbReference type="EMBL" id="FNNI01000002">
    <property type="protein sequence ID" value="SDW69136.1"/>
    <property type="molecule type" value="Genomic_DNA"/>
</dbReference>
<name>A0A1H2VLD0_9GAMM</name>
<reference evidence="2 3" key="1">
    <citation type="submission" date="2016-10" db="EMBL/GenBank/DDBJ databases">
        <authorList>
            <person name="de Groot N.N."/>
        </authorList>
    </citation>
    <scope>NUCLEOTIDE SEQUENCE [LARGE SCALE GENOMIC DNA]</scope>
    <source>
        <strain evidence="2 3">DSM 19219</strain>
    </source>
</reference>
<accession>A0A1H2VLD0</accession>
<evidence type="ECO:0000313" key="2">
    <source>
        <dbReference type="EMBL" id="SDW69136.1"/>
    </source>
</evidence>
<feature type="region of interest" description="Disordered" evidence="1">
    <location>
        <begin position="1"/>
        <end position="37"/>
    </location>
</feature>
<dbReference type="AlphaFoldDB" id="A0A1H2VLD0"/>
<dbReference type="STRING" id="574349.SAMN05443545_102446"/>
<dbReference type="InterPro" id="IPR007236">
    <property type="entry name" value="SlyX"/>
</dbReference>
<gene>
    <name evidence="2" type="ORF">SAMN05443545_102446</name>
</gene>
<dbReference type="Proteomes" id="UP000198500">
    <property type="component" value="Unassembled WGS sequence"/>
</dbReference>
<dbReference type="Gene3D" id="1.20.5.300">
    <property type="match status" value="1"/>
</dbReference>
<dbReference type="SUPFAM" id="SSF57997">
    <property type="entry name" value="Tropomyosin"/>
    <property type="match status" value="1"/>
</dbReference>
<dbReference type="Pfam" id="PF04102">
    <property type="entry name" value="SlyX"/>
    <property type="match status" value="1"/>
</dbReference>
<sequence length="118" mass="13132">MNETISTATAKLLAATDPDNEGAAMNDDTRRNDSNTPIADSLASLETRLEAVESRLAYQEHWLDELDRALAGQEKRLAALETLSGAMQERLRQHHHALQNGDTSATEPRPEDERPPHY</sequence>
<keyword evidence="3" id="KW-1185">Reference proteome</keyword>
<evidence type="ECO:0000256" key="1">
    <source>
        <dbReference type="SAM" id="MobiDB-lite"/>
    </source>
</evidence>
<protein>
    <submittedName>
        <fullName evidence="2">Uncharacterized coiled-coil protein SlyX (Sensitive to lysis X)</fullName>
    </submittedName>
</protein>
<feature type="region of interest" description="Disordered" evidence="1">
    <location>
        <begin position="87"/>
        <end position="118"/>
    </location>
</feature>
<organism evidence="2 3">
    <name type="scientific">Aidingimonas halophila</name>
    <dbReference type="NCBI Taxonomy" id="574349"/>
    <lineage>
        <taxon>Bacteria</taxon>
        <taxon>Pseudomonadati</taxon>
        <taxon>Pseudomonadota</taxon>
        <taxon>Gammaproteobacteria</taxon>
        <taxon>Oceanospirillales</taxon>
        <taxon>Halomonadaceae</taxon>
        <taxon>Aidingimonas</taxon>
    </lineage>
</organism>